<reference evidence="3 4" key="1">
    <citation type="journal article" date="2018" name="IMA Fungus">
        <title>IMA Genome-F 9: Draft genome sequence of Annulohypoxylon stygium, Aspergillus mulundensis, Berkeleyomyces basicola (syn. Thielaviopsis basicola), Ceratocystis smalleyi, two Cercospora beticola strains, Coleophoma cylindrospora, Fusarium fracticaudum, Phialophora cf. hyalina, and Morchella septimelata.</title>
        <authorList>
            <person name="Wingfield B.D."/>
            <person name="Bills G.F."/>
            <person name="Dong Y."/>
            <person name="Huang W."/>
            <person name="Nel W.J."/>
            <person name="Swalarsk-Parry B.S."/>
            <person name="Vaghefi N."/>
            <person name="Wilken P.M."/>
            <person name="An Z."/>
            <person name="de Beer Z.W."/>
            <person name="De Vos L."/>
            <person name="Chen L."/>
            <person name="Duong T.A."/>
            <person name="Gao Y."/>
            <person name="Hammerbacher A."/>
            <person name="Kikkert J.R."/>
            <person name="Li Y."/>
            <person name="Li H."/>
            <person name="Li K."/>
            <person name="Li Q."/>
            <person name="Liu X."/>
            <person name="Ma X."/>
            <person name="Naidoo K."/>
            <person name="Pethybridge S.J."/>
            <person name="Sun J."/>
            <person name="Steenkamp E.T."/>
            <person name="van der Nest M.A."/>
            <person name="van Wyk S."/>
            <person name="Wingfield M.J."/>
            <person name="Xiong C."/>
            <person name="Yue Q."/>
            <person name="Zhang X."/>
        </authorList>
    </citation>
    <scope>NUCLEOTIDE SEQUENCE [LARGE SCALE GENOMIC DNA]</scope>
    <source>
        <strain evidence="3 4">DSM 5745</strain>
    </source>
</reference>
<evidence type="ECO:0000256" key="2">
    <source>
        <dbReference type="SAM" id="MobiDB-lite"/>
    </source>
</evidence>
<evidence type="ECO:0000256" key="1">
    <source>
        <dbReference type="SAM" id="Coils"/>
    </source>
</evidence>
<dbReference type="EMBL" id="PVWQ01000001">
    <property type="protein sequence ID" value="RDW93448.1"/>
    <property type="molecule type" value="Genomic_DNA"/>
</dbReference>
<accession>A0A3D8T606</accession>
<dbReference type="GeneID" id="38111140"/>
<feature type="region of interest" description="Disordered" evidence="2">
    <location>
        <begin position="71"/>
        <end position="137"/>
    </location>
</feature>
<feature type="compositionally biased region" description="Polar residues" evidence="2">
    <location>
        <begin position="121"/>
        <end position="134"/>
    </location>
</feature>
<dbReference type="AlphaFoldDB" id="A0A3D8T606"/>
<comment type="caution">
    <text evidence="3">The sequence shown here is derived from an EMBL/GenBank/DDBJ whole genome shotgun (WGS) entry which is preliminary data.</text>
</comment>
<evidence type="ECO:0000313" key="4">
    <source>
        <dbReference type="Proteomes" id="UP000256690"/>
    </source>
</evidence>
<proteinExistence type="predicted"/>
<gene>
    <name evidence="3" type="ORF">DSM5745_00770</name>
</gene>
<sequence length="410" mass="45444">MMNKVGWHNCSGEKIKTEVLRNHKDWWAAVLPEGSDVRGPAELNHPLKQHRLRSTSATTFKDAGIVESIEDPAGESTSDDEFEPQSFLDCDFDPDSDYTPDSAPGSGCSSDLEGKCRETSGNEIPISRNTQDSVDNGFDGAEEKDIMIHNPEASKAHEPYNSEFEVQNWMKKRPHDDSLPDEISMSERRIKRPCHDWQAADVTDTSLAKAAVEGVKVQETRYPDSQHRRLTEAMRNALTHVNTCQDQTKSTARQESTHSPPDAAIQNTHMSVDNAPQPGATIYQTGNGSATSETGLQDNRLLGLSASQVKDISSQVRYSVTNTLEDYVFRITSSHKAIEEKLAAEVREKEALARTVKDCSQHIQNLQARLDFYTKRMVTQAQKVARLSKTLKDGGAGVQGHTDATEFDVA</sequence>
<evidence type="ECO:0000313" key="3">
    <source>
        <dbReference type="EMBL" id="RDW93448.1"/>
    </source>
</evidence>
<feature type="compositionally biased region" description="Polar residues" evidence="2">
    <location>
        <begin position="282"/>
        <end position="294"/>
    </location>
</feature>
<keyword evidence="4" id="KW-1185">Reference proteome</keyword>
<keyword evidence="1" id="KW-0175">Coiled coil</keyword>
<dbReference type="RefSeq" id="XP_026608631.1">
    <property type="nucleotide sequence ID" value="XM_026742786.1"/>
</dbReference>
<dbReference type="Proteomes" id="UP000256690">
    <property type="component" value="Unassembled WGS sequence"/>
</dbReference>
<organism evidence="3 4">
    <name type="scientific">Aspergillus mulundensis</name>
    <dbReference type="NCBI Taxonomy" id="1810919"/>
    <lineage>
        <taxon>Eukaryota</taxon>
        <taxon>Fungi</taxon>
        <taxon>Dikarya</taxon>
        <taxon>Ascomycota</taxon>
        <taxon>Pezizomycotina</taxon>
        <taxon>Eurotiomycetes</taxon>
        <taxon>Eurotiomycetidae</taxon>
        <taxon>Eurotiales</taxon>
        <taxon>Aspergillaceae</taxon>
        <taxon>Aspergillus</taxon>
        <taxon>Aspergillus subgen. Nidulantes</taxon>
    </lineage>
</organism>
<feature type="compositionally biased region" description="Acidic residues" evidence="2">
    <location>
        <begin position="71"/>
        <end position="83"/>
    </location>
</feature>
<feature type="coiled-coil region" evidence="1">
    <location>
        <begin position="335"/>
        <end position="383"/>
    </location>
</feature>
<feature type="compositionally biased region" description="Polar residues" evidence="2">
    <location>
        <begin position="244"/>
        <end position="271"/>
    </location>
</feature>
<name>A0A3D8T606_9EURO</name>
<feature type="region of interest" description="Disordered" evidence="2">
    <location>
        <begin position="244"/>
        <end position="294"/>
    </location>
</feature>
<protein>
    <submittedName>
        <fullName evidence="3">Uncharacterized protein</fullName>
    </submittedName>
</protein>